<name>A0A0F9VEP7_9ZZZZ</name>
<dbReference type="EMBL" id="LAZR01000370">
    <property type="protein sequence ID" value="KKN72041.1"/>
    <property type="molecule type" value="Genomic_DNA"/>
</dbReference>
<comment type="caution">
    <text evidence="1">The sequence shown here is derived from an EMBL/GenBank/DDBJ whole genome shotgun (WGS) entry which is preliminary data.</text>
</comment>
<dbReference type="AlphaFoldDB" id="A0A0F9VEP7"/>
<reference evidence="1" key="1">
    <citation type="journal article" date="2015" name="Nature">
        <title>Complex archaea that bridge the gap between prokaryotes and eukaryotes.</title>
        <authorList>
            <person name="Spang A."/>
            <person name="Saw J.H."/>
            <person name="Jorgensen S.L."/>
            <person name="Zaremba-Niedzwiedzka K."/>
            <person name="Martijn J."/>
            <person name="Lind A.E."/>
            <person name="van Eijk R."/>
            <person name="Schleper C."/>
            <person name="Guy L."/>
            <person name="Ettema T.J."/>
        </authorList>
    </citation>
    <scope>NUCLEOTIDE SEQUENCE</scope>
</reference>
<sequence length="97" mass="10749">MTDDNKIDKGTLIPITTDEVEQDEAIRLSTKAALKILRTDKIAALVLGVIIDNEDGTMKFIQGKMSGVHECMVVGMIEELKFGYMHQEPGVINIEDD</sequence>
<organism evidence="1">
    <name type="scientific">marine sediment metagenome</name>
    <dbReference type="NCBI Taxonomy" id="412755"/>
    <lineage>
        <taxon>unclassified sequences</taxon>
        <taxon>metagenomes</taxon>
        <taxon>ecological metagenomes</taxon>
    </lineage>
</organism>
<gene>
    <name evidence="1" type="ORF">LCGC14_0414360</name>
</gene>
<protein>
    <submittedName>
        <fullName evidence="1">Uncharacterized protein</fullName>
    </submittedName>
</protein>
<accession>A0A0F9VEP7</accession>
<evidence type="ECO:0000313" key="1">
    <source>
        <dbReference type="EMBL" id="KKN72041.1"/>
    </source>
</evidence>
<proteinExistence type="predicted"/>